<feature type="region of interest" description="Disordered" evidence="1">
    <location>
        <begin position="1"/>
        <end position="82"/>
    </location>
</feature>
<dbReference type="STRING" id="1344003.SAMN05445060_2326"/>
<reference evidence="2 3" key="1">
    <citation type="submission" date="2017-01" db="EMBL/GenBank/DDBJ databases">
        <authorList>
            <person name="Mah S.A."/>
            <person name="Swanson W.J."/>
            <person name="Moy G.W."/>
            <person name="Vacquier V.D."/>
        </authorList>
    </citation>
    <scope>NUCLEOTIDE SEQUENCE [LARGE SCALE GENOMIC DNA]</scope>
    <source>
        <strain evidence="2 3">CPCC 203464</strain>
    </source>
</reference>
<dbReference type="AlphaFoldDB" id="A0A1N7FVN4"/>
<evidence type="ECO:0000313" key="3">
    <source>
        <dbReference type="Proteomes" id="UP000186218"/>
    </source>
</evidence>
<organism evidence="2 3">
    <name type="scientific">Williamsia sterculiae</name>
    <dbReference type="NCBI Taxonomy" id="1344003"/>
    <lineage>
        <taxon>Bacteria</taxon>
        <taxon>Bacillati</taxon>
        <taxon>Actinomycetota</taxon>
        <taxon>Actinomycetes</taxon>
        <taxon>Mycobacteriales</taxon>
        <taxon>Nocardiaceae</taxon>
        <taxon>Williamsia</taxon>
    </lineage>
</organism>
<feature type="compositionally biased region" description="Low complexity" evidence="1">
    <location>
        <begin position="57"/>
        <end position="71"/>
    </location>
</feature>
<keyword evidence="3" id="KW-1185">Reference proteome</keyword>
<accession>A0A1N7FVN4</accession>
<feature type="compositionally biased region" description="Low complexity" evidence="1">
    <location>
        <begin position="140"/>
        <end position="198"/>
    </location>
</feature>
<dbReference type="RefSeq" id="WP_076479637.1">
    <property type="nucleotide sequence ID" value="NZ_FTNT01000006.1"/>
</dbReference>
<name>A0A1N7FVN4_9NOCA</name>
<dbReference type="Proteomes" id="UP000186218">
    <property type="component" value="Unassembled WGS sequence"/>
</dbReference>
<protein>
    <submittedName>
        <fullName evidence="2">Uncharacterized protein</fullName>
    </submittedName>
</protein>
<gene>
    <name evidence="2" type="ORF">SAMN05445060_2326</name>
</gene>
<feature type="region of interest" description="Disordered" evidence="1">
    <location>
        <begin position="136"/>
        <end position="221"/>
    </location>
</feature>
<evidence type="ECO:0000313" key="2">
    <source>
        <dbReference type="EMBL" id="SIS04347.1"/>
    </source>
</evidence>
<dbReference type="EMBL" id="FTNT01000006">
    <property type="protein sequence ID" value="SIS04347.1"/>
    <property type="molecule type" value="Genomic_DNA"/>
</dbReference>
<sequence>MSTPPNDPDGTPTQTPSTAATQRIELGRTGRGGAHREPATSEAAPPDSGPLDTAIESAGAPAGTTSPTTGPNLVQESHPEKTSLWHRIPRTLFRGRVRTTTAVMLLAFVGCFLLYGQTSAHYQEVDRDRQAAEIQRSANLLTPTSKTPTSTPRYTSTLPSTPESSTSESSTDETTPTTTPDETSQQTDVPTTTAPTTTRNQNPLAPFLNQGTTTPTTQQRR</sequence>
<dbReference type="OrthoDB" id="4578865at2"/>
<feature type="compositionally biased region" description="Low complexity" evidence="1">
    <location>
        <begin position="11"/>
        <end position="22"/>
    </location>
</feature>
<evidence type="ECO:0000256" key="1">
    <source>
        <dbReference type="SAM" id="MobiDB-lite"/>
    </source>
</evidence>
<proteinExistence type="predicted"/>
<feature type="compositionally biased region" description="Low complexity" evidence="1">
    <location>
        <begin position="210"/>
        <end position="221"/>
    </location>
</feature>